<dbReference type="InterPro" id="IPR029044">
    <property type="entry name" value="Nucleotide-diphossugar_trans"/>
</dbReference>
<keyword evidence="2" id="KW-0808">Transferase</keyword>
<gene>
    <name evidence="2" type="ORF">GCM10017764_22830</name>
</gene>
<proteinExistence type="predicted"/>
<keyword evidence="3" id="KW-1185">Reference proteome</keyword>
<name>A0ABQ3HVM3_9SPHI</name>
<dbReference type="GO" id="GO:0016740">
    <property type="term" value="F:transferase activity"/>
    <property type="evidence" value="ECO:0007669"/>
    <property type="project" value="UniProtKB-KW"/>
</dbReference>
<evidence type="ECO:0000313" key="3">
    <source>
        <dbReference type="Proteomes" id="UP000620550"/>
    </source>
</evidence>
<reference evidence="3" key="1">
    <citation type="journal article" date="2019" name="Int. J. Syst. Evol. Microbiol.">
        <title>The Global Catalogue of Microorganisms (GCM) 10K type strain sequencing project: providing services to taxonomists for standard genome sequencing and annotation.</title>
        <authorList>
            <consortium name="The Broad Institute Genomics Platform"/>
            <consortium name="The Broad Institute Genome Sequencing Center for Infectious Disease"/>
            <person name="Wu L."/>
            <person name="Ma J."/>
        </authorList>
    </citation>
    <scope>NUCLEOTIDE SEQUENCE [LARGE SCALE GENOMIC DNA]</scope>
    <source>
        <strain evidence="3">CGMCC 1.12966</strain>
    </source>
</reference>
<organism evidence="2 3">
    <name type="scientific">Sphingobacterium griseoflavum</name>
    <dbReference type="NCBI Taxonomy" id="1474952"/>
    <lineage>
        <taxon>Bacteria</taxon>
        <taxon>Pseudomonadati</taxon>
        <taxon>Bacteroidota</taxon>
        <taxon>Sphingobacteriia</taxon>
        <taxon>Sphingobacteriales</taxon>
        <taxon>Sphingobacteriaceae</taxon>
        <taxon>Sphingobacterium</taxon>
    </lineage>
</organism>
<dbReference type="CDD" id="cd00761">
    <property type="entry name" value="Glyco_tranf_GTA_type"/>
    <property type="match status" value="1"/>
</dbReference>
<feature type="domain" description="Glycosyltransferase 2-like" evidence="1">
    <location>
        <begin position="6"/>
        <end position="120"/>
    </location>
</feature>
<dbReference type="InterPro" id="IPR001173">
    <property type="entry name" value="Glyco_trans_2-like"/>
</dbReference>
<evidence type="ECO:0000313" key="2">
    <source>
        <dbReference type="EMBL" id="GHE39065.1"/>
    </source>
</evidence>
<comment type="caution">
    <text evidence="2">The sequence shown here is derived from an EMBL/GenBank/DDBJ whole genome shotgun (WGS) entry which is preliminary data.</text>
</comment>
<protein>
    <submittedName>
        <fullName evidence="2">Glycosyl transferase</fullName>
    </submittedName>
</protein>
<accession>A0ABQ3HVM3</accession>
<dbReference type="Gene3D" id="3.90.550.10">
    <property type="entry name" value="Spore Coat Polysaccharide Biosynthesis Protein SpsA, Chain A"/>
    <property type="match status" value="1"/>
</dbReference>
<dbReference type="Proteomes" id="UP000620550">
    <property type="component" value="Unassembled WGS sequence"/>
</dbReference>
<dbReference type="Pfam" id="PF00535">
    <property type="entry name" value="Glycos_transf_2"/>
    <property type="match status" value="1"/>
</dbReference>
<dbReference type="SUPFAM" id="SSF53448">
    <property type="entry name" value="Nucleotide-diphospho-sugar transferases"/>
    <property type="match status" value="1"/>
</dbReference>
<sequence>MSKLAVVIPAYKPDFLEEALESLKAQTNTEFVVYVGDDFGPSEIKIICDRYRSDLKLFYVRFDSNMGGSNLVGQWNRCLEMVQDEEWVWLFSDDDTLDENCVQSFYEELNSENDHIDIFHYNINIIDDAGTVKSAEKPFPELLDVESFILQRSSGVIKSYVVEYIFKKEILTDLGGFVDFPTAWHSDEATVMYAARKGEIKTINGARVNWRSSPYNITPNAKNKDVVLQKVKASVEFASWLYHFMKENNLNFSSKLGYYMCKRFSYELYMYRRVLPFTVLVNYLVSYHNNLRIKSLLPLSFLMLLKYELFKSK</sequence>
<dbReference type="EMBL" id="BNAF01000008">
    <property type="protein sequence ID" value="GHE39065.1"/>
    <property type="molecule type" value="Genomic_DNA"/>
</dbReference>
<dbReference type="RefSeq" id="WP_189626799.1">
    <property type="nucleotide sequence ID" value="NZ_BNAF01000008.1"/>
</dbReference>
<evidence type="ECO:0000259" key="1">
    <source>
        <dbReference type="Pfam" id="PF00535"/>
    </source>
</evidence>